<dbReference type="InterPro" id="IPR002071">
    <property type="entry name" value="Thermonucl_AS"/>
</dbReference>
<dbReference type="Proteomes" id="UP000634435">
    <property type="component" value="Unassembled WGS sequence"/>
</dbReference>
<evidence type="ECO:0008006" key="3">
    <source>
        <dbReference type="Google" id="ProtNLM"/>
    </source>
</evidence>
<dbReference type="Gene3D" id="2.40.50.90">
    <property type="match status" value="1"/>
</dbReference>
<accession>A0ABQ2DGQ5</accession>
<dbReference type="SUPFAM" id="SSF50199">
    <property type="entry name" value="Staphylococcal nuclease"/>
    <property type="match status" value="1"/>
</dbReference>
<proteinExistence type="predicted"/>
<dbReference type="EMBL" id="BMPN01000003">
    <property type="protein sequence ID" value="GGJ57376.1"/>
    <property type="molecule type" value="Genomic_DNA"/>
</dbReference>
<sequence>MKKLIILLLFTFLLVGCDELDTILKDNAAATETEEMATDKEKVTIDRVVDGDTVKVEFPSGETETVRLLLIDSPESVHVRP</sequence>
<protein>
    <recommendedName>
        <fullName evidence="3">Nuclease</fullName>
    </recommendedName>
</protein>
<gene>
    <name evidence="1" type="ORF">GCM10007111_19440</name>
</gene>
<dbReference type="InterPro" id="IPR035437">
    <property type="entry name" value="SNase_OB-fold_sf"/>
</dbReference>
<organism evidence="1 2">
    <name type="scientific">Virgibacillus kapii</name>
    <dbReference type="NCBI Taxonomy" id="1638645"/>
    <lineage>
        <taxon>Bacteria</taxon>
        <taxon>Bacillati</taxon>
        <taxon>Bacillota</taxon>
        <taxon>Bacilli</taxon>
        <taxon>Bacillales</taxon>
        <taxon>Bacillaceae</taxon>
        <taxon>Virgibacillus</taxon>
    </lineage>
</organism>
<keyword evidence="2" id="KW-1185">Reference proteome</keyword>
<dbReference type="RefSeq" id="WP_286191275.1">
    <property type="nucleotide sequence ID" value="NZ_BMPN01000003.1"/>
</dbReference>
<dbReference type="PROSITE" id="PS51257">
    <property type="entry name" value="PROKAR_LIPOPROTEIN"/>
    <property type="match status" value="1"/>
</dbReference>
<dbReference type="PROSITE" id="PS01123">
    <property type="entry name" value="TNASE_1"/>
    <property type="match status" value="1"/>
</dbReference>
<reference evidence="2" key="1">
    <citation type="journal article" date="2019" name="Int. J. Syst. Evol. Microbiol.">
        <title>The Global Catalogue of Microorganisms (GCM) 10K type strain sequencing project: providing services to taxonomists for standard genome sequencing and annotation.</title>
        <authorList>
            <consortium name="The Broad Institute Genomics Platform"/>
            <consortium name="The Broad Institute Genome Sequencing Center for Infectious Disease"/>
            <person name="Wu L."/>
            <person name="Ma J."/>
        </authorList>
    </citation>
    <scope>NUCLEOTIDE SEQUENCE [LARGE SCALE GENOMIC DNA]</scope>
    <source>
        <strain evidence="2">JCM 30071</strain>
    </source>
</reference>
<name>A0ABQ2DGQ5_9BACI</name>
<evidence type="ECO:0000313" key="1">
    <source>
        <dbReference type="EMBL" id="GGJ57376.1"/>
    </source>
</evidence>
<evidence type="ECO:0000313" key="2">
    <source>
        <dbReference type="Proteomes" id="UP000634435"/>
    </source>
</evidence>
<comment type="caution">
    <text evidence="1">The sequence shown here is derived from an EMBL/GenBank/DDBJ whole genome shotgun (WGS) entry which is preliminary data.</text>
</comment>